<evidence type="ECO:0000256" key="1">
    <source>
        <dbReference type="SAM" id="MobiDB-lite"/>
    </source>
</evidence>
<gene>
    <name evidence="3" type="ORF">BP00DRAFT_449855</name>
</gene>
<dbReference type="AlphaFoldDB" id="A0A2V5I1Q6"/>
<protein>
    <submittedName>
        <fullName evidence="3">Uncharacterized protein</fullName>
    </submittedName>
</protein>
<evidence type="ECO:0000313" key="3">
    <source>
        <dbReference type="EMBL" id="PYI27873.1"/>
    </source>
</evidence>
<evidence type="ECO:0000313" key="4">
    <source>
        <dbReference type="Proteomes" id="UP000248817"/>
    </source>
</evidence>
<evidence type="ECO:0000256" key="2">
    <source>
        <dbReference type="SAM" id="SignalP"/>
    </source>
</evidence>
<sequence length="92" mass="10473">MRFTLWSAALLVGCMAAPMLPTHPLIVRRELTENGEVCVRKPHFRPIKNRINAYSRDQKEKRDNDEPLTSDGDVDPVNDGEVNNNISLIRLC</sequence>
<feature type="compositionally biased region" description="Acidic residues" evidence="1">
    <location>
        <begin position="66"/>
        <end position="78"/>
    </location>
</feature>
<accession>A0A2V5I1Q6</accession>
<proteinExistence type="predicted"/>
<keyword evidence="2" id="KW-0732">Signal</keyword>
<feature type="signal peptide" evidence="2">
    <location>
        <begin position="1"/>
        <end position="16"/>
    </location>
</feature>
<name>A0A2V5I1Q6_9EURO</name>
<dbReference type="Pfam" id="PF19900">
    <property type="entry name" value="DUF6373"/>
    <property type="match status" value="1"/>
</dbReference>
<dbReference type="EMBL" id="KZ825560">
    <property type="protein sequence ID" value="PYI27873.1"/>
    <property type="molecule type" value="Genomic_DNA"/>
</dbReference>
<dbReference type="Proteomes" id="UP000248817">
    <property type="component" value="Unassembled WGS sequence"/>
</dbReference>
<keyword evidence="4" id="KW-1185">Reference proteome</keyword>
<reference evidence="3 4" key="1">
    <citation type="submission" date="2018-02" db="EMBL/GenBank/DDBJ databases">
        <title>The genomes of Aspergillus section Nigri reveals drivers in fungal speciation.</title>
        <authorList>
            <consortium name="DOE Joint Genome Institute"/>
            <person name="Vesth T.C."/>
            <person name="Nybo J."/>
            <person name="Theobald S."/>
            <person name="Brandl J."/>
            <person name="Frisvad J.C."/>
            <person name="Nielsen K.F."/>
            <person name="Lyhne E.K."/>
            <person name="Kogle M.E."/>
            <person name="Kuo A."/>
            <person name="Riley R."/>
            <person name="Clum A."/>
            <person name="Nolan M."/>
            <person name="Lipzen A."/>
            <person name="Salamov A."/>
            <person name="Henrissat B."/>
            <person name="Wiebenga A."/>
            <person name="De vries R.P."/>
            <person name="Grigoriev I.V."/>
            <person name="Mortensen U.H."/>
            <person name="Andersen M.R."/>
            <person name="Baker S.E."/>
        </authorList>
    </citation>
    <scope>NUCLEOTIDE SEQUENCE [LARGE SCALE GENOMIC DNA]</scope>
    <source>
        <strain evidence="3 4">CBS 114.80</strain>
    </source>
</reference>
<feature type="compositionally biased region" description="Basic and acidic residues" evidence="1">
    <location>
        <begin position="56"/>
        <end position="65"/>
    </location>
</feature>
<organism evidence="3 4">
    <name type="scientific">Aspergillus indologenus CBS 114.80</name>
    <dbReference type="NCBI Taxonomy" id="1450541"/>
    <lineage>
        <taxon>Eukaryota</taxon>
        <taxon>Fungi</taxon>
        <taxon>Dikarya</taxon>
        <taxon>Ascomycota</taxon>
        <taxon>Pezizomycotina</taxon>
        <taxon>Eurotiomycetes</taxon>
        <taxon>Eurotiomycetidae</taxon>
        <taxon>Eurotiales</taxon>
        <taxon>Aspergillaceae</taxon>
        <taxon>Aspergillus</taxon>
        <taxon>Aspergillus subgen. Circumdati</taxon>
    </lineage>
</organism>
<dbReference type="InterPro" id="IPR045953">
    <property type="entry name" value="DUF6373"/>
</dbReference>
<feature type="chain" id="PRO_5015983928" evidence="2">
    <location>
        <begin position="17"/>
        <end position="92"/>
    </location>
</feature>
<feature type="region of interest" description="Disordered" evidence="1">
    <location>
        <begin position="49"/>
        <end position="80"/>
    </location>
</feature>